<name>A0A1M5W2N6_9FIRM</name>
<sequence length="82" mass="9133">MNSLGEPCLLEDRVCTECGECDLCDLDPTKQCDNCCQCINVPEGDYAEIEIDDVLLNTEAPETAKRHNKHSKYKVKSSSLPL</sequence>
<dbReference type="OrthoDB" id="1938377at2"/>
<dbReference type="EMBL" id="FQXJ01000005">
    <property type="protein sequence ID" value="SHH81849.1"/>
    <property type="molecule type" value="Genomic_DNA"/>
</dbReference>
<protein>
    <submittedName>
        <fullName evidence="1">Uncharacterized protein</fullName>
    </submittedName>
</protein>
<organism evidence="1 2">
    <name type="scientific">Desulfosporosinus lacus DSM 15449</name>
    <dbReference type="NCBI Taxonomy" id="1121420"/>
    <lineage>
        <taxon>Bacteria</taxon>
        <taxon>Bacillati</taxon>
        <taxon>Bacillota</taxon>
        <taxon>Clostridia</taxon>
        <taxon>Eubacteriales</taxon>
        <taxon>Desulfitobacteriaceae</taxon>
        <taxon>Desulfosporosinus</taxon>
    </lineage>
</organism>
<keyword evidence="2" id="KW-1185">Reference proteome</keyword>
<dbReference type="Proteomes" id="UP000183954">
    <property type="component" value="Unassembled WGS sequence"/>
</dbReference>
<evidence type="ECO:0000313" key="2">
    <source>
        <dbReference type="Proteomes" id="UP000183954"/>
    </source>
</evidence>
<reference evidence="2" key="1">
    <citation type="submission" date="2016-11" db="EMBL/GenBank/DDBJ databases">
        <authorList>
            <person name="Varghese N."/>
            <person name="Submissions S."/>
        </authorList>
    </citation>
    <scope>NUCLEOTIDE SEQUENCE [LARGE SCALE GENOMIC DNA]</scope>
    <source>
        <strain evidence="2">DSM 15449</strain>
    </source>
</reference>
<gene>
    <name evidence="1" type="ORF">SAMN02746098_01429</name>
</gene>
<accession>A0A1M5W2N6</accession>
<dbReference type="AlphaFoldDB" id="A0A1M5W2N6"/>
<proteinExistence type="predicted"/>
<evidence type="ECO:0000313" key="1">
    <source>
        <dbReference type="EMBL" id="SHH81849.1"/>
    </source>
</evidence>
<dbReference type="RefSeq" id="WP_073028932.1">
    <property type="nucleotide sequence ID" value="NZ_FQXJ01000005.1"/>
</dbReference>